<dbReference type="PRINTS" id="PR00294">
    <property type="entry name" value="SSBTLNINHBTR"/>
</dbReference>
<keyword evidence="4" id="KW-0964">Secreted</keyword>
<evidence type="ECO:0000259" key="10">
    <source>
        <dbReference type="Pfam" id="PF00720"/>
    </source>
</evidence>
<comment type="similarity">
    <text evidence="2 8">Belongs to the protease inhibitor I16 (SSI) family.</text>
</comment>
<evidence type="ECO:0000256" key="6">
    <source>
        <dbReference type="ARBA" id="ARBA00022900"/>
    </source>
</evidence>
<dbReference type="SUPFAM" id="SSF55399">
    <property type="entry name" value="Subtilisin inhibitor"/>
    <property type="match status" value="1"/>
</dbReference>
<dbReference type="Proteomes" id="UP001589693">
    <property type="component" value="Unassembled WGS sequence"/>
</dbReference>
<evidence type="ECO:0000256" key="3">
    <source>
        <dbReference type="ARBA" id="ARBA00011738"/>
    </source>
</evidence>
<feature type="domain" description="Subtilisin inhibitor" evidence="10">
    <location>
        <begin position="37"/>
        <end position="123"/>
    </location>
</feature>
<sequence length="148" mass="15441">MRSGRLAVKAVLASAALAGVLAVPAAAGTSGVQGAGPIALVLTVATGERALPAGHTALLACEPLGGTHSRTHQACDRLREVQGEIPAMNYRKGACTDDYNPVTTTAVGTYRGRQISYSKTWMNRCEMWRATGELFQFETGVGRPGLPG</sequence>
<evidence type="ECO:0000313" key="12">
    <source>
        <dbReference type="Proteomes" id="UP001589693"/>
    </source>
</evidence>
<evidence type="ECO:0000256" key="4">
    <source>
        <dbReference type="ARBA" id="ARBA00022525"/>
    </source>
</evidence>
<feature type="signal peptide" evidence="9">
    <location>
        <begin position="1"/>
        <end position="27"/>
    </location>
</feature>
<dbReference type="InterPro" id="IPR023549">
    <property type="entry name" value="Subtilisin_inhibitor"/>
</dbReference>
<evidence type="ECO:0000256" key="2">
    <source>
        <dbReference type="ARBA" id="ARBA00010472"/>
    </source>
</evidence>
<evidence type="ECO:0000256" key="7">
    <source>
        <dbReference type="ARBA" id="ARBA00023157"/>
    </source>
</evidence>
<evidence type="ECO:0000256" key="1">
    <source>
        <dbReference type="ARBA" id="ARBA00004613"/>
    </source>
</evidence>
<comment type="subcellular location">
    <subcellularLocation>
        <location evidence="1">Secreted</location>
    </subcellularLocation>
</comment>
<dbReference type="InterPro" id="IPR000691">
    <property type="entry name" value="Prot_inh_I16_SSI"/>
</dbReference>
<accession>A0ABV6A7L4</accession>
<reference evidence="11 12" key="1">
    <citation type="submission" date="2024-09" db="EMBL/GenBank/DDBJ databases">
        <authorList>
            <person name="Sun Q."/>
            <person name="Mori K."/>
        </authorList>
    </citation>
    <scope>NUCLEOTIDE SEQUENCE [LARGE SCALE GENOMIC DNA]</scope>
    <source>
        <strain evidence="11 12">TBRC 7907</strain>
    </source>
</reference>
<dbReference type="Pfam" id="PF00720">
    <property type="entry name" value="SSI"/>
    <property type="match status" value="1"/>
</dbReference>
<comment type="caution">
    <text evidence="11">The sequence shown here is derived from an EMBL/GenBank/DDBJ whole genome shotgun (WGS) entry which is preliminary data.</text>
</comment>
<protein>
    <submittedName>
        <fullName evidence="11">SSI family serine proteinase inhibitor</fullName>
    </submittedName>
</protein>
<dbReference type="EMBL" id="JBHLZU010000027">
    <property type="protein sequence ID" value="MFB9908625.1"/>
    <property type="molecule type" value="Genomic_DNA"/>
</dbReference>
<keyword evidence="7" id="KW-1015">Disulfide bond</keyword>
<keyword evidence="12" id="KW-1185">Reference proteome</keyword>
<keyword evidence="6 8" id="KW-0722">Serine protease inhibitor</keyword>
<evidence type="ECO:0000256" key="8">
    <source>
        <dbReference type="RuleBase" id="RU003471"/>
    </source>
</evidence>
<comment type="subunit">
    <text evidence="3">Homodimer.</text>
</comment>
<evidence type="ECO:0000256" key="9">
    <source>
        <dbReference type="SAM" id="SignalP"/>
    </source>
</evidence>
<keyword evidence="5 8" id="KW-0646">Protease inhibitor</keyword>
<feature type="chain" id="PRO_5046751447" evidence="9">
    <location>
        <begin position="28"/>
        <end position="148"/>
    </location>
</feature>
<name>A0ABV6A7L4_9PSEU</name>
<gene>
    <name evidence="11" type="ORF">ACFFQA_32215</name>
</gene>
<dbReference type="Gene3D" id="3.30.350.10">
    <property type="entry name" value="Subtilisin inhibitor-like"/>
    <property type="match status" value="1"/>
</dbReference>
<dbReference type="RefSeq" id="WP_377860501.1">
    <property type="nucleotide sequence ID" value="NZ_JBHLZU010000027.1"/>
</dbReference>
<evidence type="ECO:0000313" key="11">
    <source>
        <dbReference type="EMBL" id="MFB9908625.1"/>
    </source>
</evidence>
<organism evidence="11 12">
    <name type="scientific">Allokutzneria oryzae</name>
    <dbReference type="NCBI Taxonomy" id="1378989"/>
    <lineage>
        <taxon>Bacteria</taxon>
        <taxon>Bacillati</taxon>
        <taxon>Actinomycetota</taxon>
        <taxon>Actinomycetes</taxon>
        <taxon>Pseudonocardiales</taxon>
        <taxon>Pseudonocardiaceae</taxon>
        <taxon>Allokutzneria</taxon>
    </lineage>
</organism>
<dbReference type="InterPro" id="IPR036819">
    <property type="entry name" value="Subtilisin_inhibitor-like_sf"/>
</dbReference>
<keyword evidence="9" id="KW-0732">Signal</keyword>
<evidence type="ECO:0000256" key="5">
    <source>
        <dbReference type="ARBA" id="ARBA00022690"/>
    </source>
</evidence>
<proteinExistence type="inferred from homology"/>